<dbReference type="Proteomes" id="UP000031599">
    <property type="component" value="Unassembled WGS sequence"/>
</dbReference>
<proteinExistence type="predicted"/>
<accession>A0A0C1ZGS9</accession>
<reference evidence="1 2" key="1">
    <citation type="submission" date="2014-12" db="EMBL/GenBank/DDBJ databases">
        <title>Genome assembly of Enhygromyxa salina DSM 15201.</title>
        <authorList>
            <person name="Sharma G."/>
            <person name="Subramanian S."/>
        </authorList>
    </citation>
    <scope>NUCLEOTIDE SEQUENCE [LARGE SCALE GENOMIC DNA]</scope>
    <source>
        <strain evidence="1 2">DSM 15201</strain>
    </source>
</reference>
<dbReference type="GO" id="GO:0003677">
    <property type="term" value="F:DNA binding"/>
    <property type="evidence" value="ECO:0007669"/>
    <property type="project" value="InterPro"/>
</dbReference>
<dbReference type="GO" id="GO:0004803">
    <property type="term" value="F:transposase activity"/>
    <property type="evidence" value="ECO:0007669"/>
    <property type="project" value="InterPro"/>
</dbReference>
<dbReference type="SUPFAM" id="SSF143422">
    <property type="entry name" value="Transposase IS200-like"/>
    <property type="match status" value="1"/>
</dbReference>
<protein>
    <submittedName>
        <fullName evidence="1">Transposase</fullName>
    </submittedName>
</protein>
<evidence type="ECO:0000313" key="1">
    <source>
        <dbReference type="EMBL" id="KIG16849.1"/>
    </source>
</evidence>
<evidence type="ECO:0000313" key="2">
    <source>
        <dbReference type="Proteomes" id="UP000031599"/>
    </source>
</evidence>
<dbReference type="GO" id="GO:0006313">
    <property type="term" value="P:DNA transposition"/>
    <property type="evidence" value="ECO:0007669"/>
    <property type="project" value="InterPro"/>
</dbReference>
<organism evidence="1 2">
    <name type="scientific">Enhygromyxa salina</name>
    <dbReference type="NCBI Taxonomy" id="215803"/>
    <lineage>
        <taxon>Bacteria</taxon>
        <taxon>Pseudomonadati</taxon>
        <taxon>Myxococcota</taxon>
        <taxon>Polyangia</taxon>
        <taxon>Nannocystales</taxon>
        <taxon>Nannocystaceae</taxon>
        <taxon>Enhygromyxa</taxon>
    </lineage>
</organism>
<name>A0A0C1ZGS9_9BACT</name>
<dbReference type="InterPro" id="IPR036515">
    <property type="entry name" value="Transposase_17_sf"/>
</dbReference>
<dbReference type="AlphaFoldDB" id="A0A0C1ZGS9"/>
<gene>
    <name evidence="1" type="ORF">DB30_04011</name>
</gene>
<dbReference type="Gene3D" id="3.30.70.1290">
    <property type="entry name" value="Transposase IS200-like"/>
    <property type="match status" value="1"/>
</dbReference>
<comment type="caution">
    <text evidence="1">The sequence shown here is derived from an EMBL/GenBank/DDBJ whole genome shotgun (WGS) entry which is preliminary data.</text>
</comment>
<sequence>MFLAPGRDPAEINNFIGYCLAYTAEKYGVQIHAAVMMSNHYHVDLTDPRADLVEWKRLFNSLTARGFNVRRGRFDKVWSSDGPCDTQRPNDDESLMDLVYTITNPVDAGLVKWSRMWPGFTTADWRFGETRTFKRPEGLFDPNGEMPETASLTLARPPIFLELDDDALYEKLTAAVRAKELSIQDEFRAKGRRFMGLRKLARQDWNRPAVSYEERFTVTPKVAASSKWHRLAQLQRNRDWEREYAEARALWRDGKPAVFPAGTYWLFRFAGVTVAQRPLS</sequence>
<dbReference type="EMBL" id="JMCC02000031">
    <property type="protein sequence ID" value="KIG16849.1"/>
    <property type="molecule type" value="Genomic_DNA"/>
</dbReference>